<evidence type="ECO:0000256" key="1">
    <source>
        <dbReference type="SAM" id="MobiDB-lite"/>
    </source>
</evidence>
<organism evidence="2 3">
    <name type="scientific">Triparma columacea</name>
    <dbReference type="NCBI Taxonomy" id="722753"/>
    <lineage>
        <taxon>Eukaryota</taxon>
        <taxon>Sar</taxon>
        <taxon>Stramenopiles</taxon>
        <taxon>Ochrophyta</taxon>
        <taxon>Bolidophyceae</taxon>
        <taxon>Parmales</taxon>
        <taxon>Triparmaceae</taxon>
        <taxon>Triparma</taxon>
    </lineage>
</organism>
<protein>
    <submittedName>
        <fullName evidence="2">Uncharacterized protein</fullName>
    </submittedName>
</protein>
<name>A0A9W7G414_9STRA</name>
<evidence type="ECO:0000313" key="3">
    <source>
        <dbReference type="Proteomes" id="UP001165065"/>
    </source>
</evidence>
<keyword evidence="3" id="KW-1185">Reference proteome</keyword>
<sequence>MSQKGVDLTAPYSNDGSRTNSSAPAASPATTSSVPNLAGSSISVLKEGETADHRKHGNGKDISDDLAVKAPKRGHDLHPSNTYQGDGDEVDDSEWD</sequence>
<dbReference type="AlphaFoldDB" id="A0A9W7G414"/>
<accession>A0A9W7G414</accession>
<proteinExistence type="predicted"/>
<comment type="caution">
    <text evidence="2">The sequence shown here is derived from an EMBL/GenBank/DDBJ whole genome shotgun (WGS) entry which is preliminary data.</text>
</comment>
<dbReference type="OrthoDB" id="191975at2759"/>
<dbReference type="Proteomes" id="UP001165065">
    <property type="component" value="Unassembled WGS sequence"/>
</dbReference>
<feature type="compositionally biased region" description="Basic and acidic residues" evidence="1">
    <location>
        <begin position="46"/>
        <end position="78"/>
    </location>
</feature>
<feature type="compositionally biased region" description="Polar residues" evidence="1">
    <location>
        <begin position="11"/>
        <end position="20"/>
    </location>
</feature>
<dbReference type="EMBL" id="BRYA01000016">
    <property type="protein sequence ID" value="GMI32235.1"/>
    <property type="molecule type" value="Genomic_DNA"/>
</dbReference>
<feature type="compositionally biased region" description="Low complexity" evidence="1">
    <location>
        <begin position="21"/>
        <end position="33"/>
    </location>
</feature>
<gene>
    <name evidence="2" type="ORF">TrCOL_g6776</name>
</gene>
<evidence type="ECO:0000313" key="2">
    <source>
        <dbReference type="EMBL" id="GMI32235.1"/>
    </source>
</evidence>
<reference evidence="3" key="1">
    <citation type="journal article" date="2023" name="Commun. Biol.">
        <title>Genome analysis of Parmales, the sister group of diatoms, reveals the evolutionary specialization of diatoms from phago-mixotrophs to photoautotrophs.</title>
        <authorList>
            <person name="Ban H."/>
            <person name="Sato S."/>
            <person name="Yoshikawa S."/>
            <person name="Yamada K."/>
            <person name="Nakamura Y."/>
            <person name="Ichinomiya M."/>
            <person name="Sato N."/>
            <person name="Blanc-Mathieu R."/>
            <person name="Endo H."/>
            <person name="Kuwata A."/>
            <person name="Ogata H."/>
        </authorList>
    </citation>
    <scope>NUCLEOTIDE SEQUENCE [LARGE SCALE GENOMIC DNA]</scope>
</reference>
<feature type="region of interest" description="Disordered" evidence="1">
    <location>
        <begin position="1"/>
        <end position="96"/>
    </location>
</feature>
<feature type="compositionally biased region" description="Acidic residues" evidence="1">
    <location>
        <begin position="86"/>
        <end position="96"/>
    </location>
</feature>
<feature type="compositionally biased region" description="Polar residues" evidence="1">
    <location>
        <begin position="34"/>
        <end position="43"/>
    </location>
</feature>